<proteinExistence type="inferred from homology"/>
<evidence type="ECO:0000256" key="6">
    <source>
        <dbReference type="ARBA" id="ARBA00023136"/>
    </source>
</evidence>
<reference evidence="11 12" key="1">
    <citation type="journal article" date="2019" name="Appl. Environ. Microbiol.">
        <title>Population genetics and characterization of Campylobacter jejuni isolates in western jackdaws and game birds in Finland.</title>
        <authorList>
            <person name="Kovanen S."/>
            <person name="Rossi M."/>
            <person name="Pohja-Mykra M."/>
            <person name="Nieminen T."/>
            <person name="Raunio-Saarnisto M."/>
            <person name="Sauvala M."/>
            <person name="Fredriksson-Ahomaa M."/>
            <person name="Hanninen M.L."/>
            <person name="Kivisto R."/>
        </authorList>
    </citation>
    <scope>NUCLEOTIDE SEQUENCE [LARGE SCALE GENOMIC DNA]</scope>
    <source>
        <strain evidence="11 12">CB296</strain>
    </source>
</reference>
<dbReference type="InterPro" id="IPR000515">
    <property type="entry name" value="MetI-like"/>
</dbReference>
<keyword evidence="4 7" id="KW-0812">Transmembrane</keyword>
<reference evidence="9 13" key="2">
    <citation type="submission" date="2019-10" db="EMBL/GenBank/DDBJ databases">
        <authorList>
            <consortium name="PulseNet: The National Subtyping Network for Foodborne Disease Surveillance"/>
            <person name="Tarr C.L."/>
            <person name="Trees E."/>
            <person name="Katz L.S."/>
            <person name="Carleton-Romer H.A."/>
            <person name="Stroika S."/>
            <person name="Kucerova Z."/>
            <person name="Roache K.F."/>
            <person name="Sabol A.L."/>
            <person name="Besser J."/>
            <person name="Gerner-Smidt P."/>
        </authorList>
    </citation>
    <scope>NUCLEOTIDE SEQUENCE [LARGE SCALE GENOMIC DNA]</scope>
    <source>
        <strain evidence="9 13">PNUSAC012091</strain>
    </source>
</reference>
<reference evidence="10" key="3">
    <citation type="submission" date="2021-02" db="EMBL/GenBank/DDBJ databases">
        <authorList>
            <consortium name="PulseNet: The National Subtyping Network for Foodborne Disease Surveillance"/>
        </authorList>
    </citation>
    <scope>NUCLEOTIDE SEQUENCE</scope>
    <source>
        <strain evidence="10">PNUSAC020384</strain>
    </source>
</reference>
<keyword evidence="5 7" id="KW-1133">Transmembrane helix</keyword>
<dbReference type="PANTHER" id="PTHR43386">
    <property type="entry name" value="OLIGOPEPTIDE TRANSPORT SYSTEM PERMEASE PROTEIN APPC"/>
    <property type="match status" value="1"/>
</dbReference>
<evidence type="ECO:0000313" key="10">
    <source>
        <dbReference type="EMBL" id="EHB2511329.1"/>
    </source>
</evidence>
<dbReference type="PROSITE" id="PS50928">
    <property type="entry name" value="ABC_TM1"/>
    <property type="match status" value="1"/>
</dbReference>
<comment type="similarity">
    <text evidence="7">Belongs to the binding-protein-dependent transport system permease family.</text>
</comment>
<dbReference type="GO" id="GO:0005886">
    <property type="term" value="C:plasma membrane"/>
    <property type="evidence" value="ECO:0007669"/>
    <property type="project" value="UniProtKB-SubCell"/>
</dbReference>
<evidence type="ECO:0000313" key="12">
    <source>
        <dbReference type="Proteomes" id="UP000287237"/>
    </source>
</evidence>
<comment type="caution">
    <text evidence="9">The sequence shown here is derived from an EMBL/GenBank/DDBJ whole genome shotgun (WGS) entry which is preliminary data.</text>
</comment>
<dbReference type="EMBL" id="AAYVUT010000003">
    <property type="protein sequence ID" value="EHB2511329.1"/>
    <property type="molecule type" value="Genomic_DNA"/>
</dbReference>
<dbReference type="Gene3D" id="1.10.3720.10">
    <property type="entry name" value="MetI-like"/>
    <property type="match status" value="1"/>
</dbReference>
<evidence type="ECO:0000313" key="9">
    <source>
        <dbReference type="EMBL" id="ECZ5738090.1"/>
    </source>
</evidence>
<evidence type="ECO:0000256" key="4">
    <source>
        <dbReference type="ARBA" id="ARBA00022692"/>
    </source>
</evidence>
<protein>
    <submittedName>
        <fullName evidence="9">ABC transporter permease</fullName>
    </submittedName>
</protein>
<dbReference type="Pfam" id="PF00528">
    <property type="entry name" value="BPD_transp_1"/>
    <property type="match status" value="1"/>
</dbReference>
<evidence type="ECO:0000313" key="11">
    <source>
        <dbReference type="EMBL" id="RTJ95461.1"/>
    </source>
</evidence>
<evidence type="ECO:0000256" key="7">
    <source>
        <dbReference type="RuleBase" id="RU363032"/>
    </source>
</evidence>
<dbReference type="AlphaFoldDB" id="A0A246B2W6"/>
<dbReference type="InterPro" id="IPR050366">
    <property type="entry name" value="BP-dependent_transpt_permease"/>
</dbReference>
<keyword evidence="2 7" id="KW-0813">Transport</keyword>
<evidence type="ECO:0000256" key="3">
    <source>
        <dbReference type="ARBA" id="ARBA00022475"/>
    </source>
</evidence>
<dbReference type="CDD" id="cd06261">
    <property type="entry name" value="TM_PBP2"/>
    <property type="match status" value="1"/>
</dbReference>
<dbReference type="Proteomes" id="UP000735326">
    <property type="component" value="Unassembled WGS sequence"/>
</dbReference>
<evidence type="ECO:0000256" key="1">
    <source>
        <dbReference type="ARBA" id="ARBA00004651"/>
    </source>
</evidence>
<feature type="transmembrane region" description="Helical" evidence="7">
    <location>
        <begin position="102"/>
        <end position="120"/>
    </location>
</feature>
<comment type="subcellular location">
    <subcellularLocation>
        <location evidence="1 7">Cell membrane</location>
        <topology evidence="1 7">Multi-pass membrane protein</topology>
    </subcellularLocation>
</comment>
<evidence type="ECO:0000256" key="5">
    <source>
        <dbReference type="ARBA" id="ARBA00022989"/>
    </source>
</evidence>
<feature type="transmembrane region" description="Helical" evidence="7">
    <location>
        <begin position="231"/>
        <end position="253"/>
    </location>
</feature>
<dbReference type="SUPFAM" id="SSF161098">
    <property type="entry name" value="MetI-like"/>
    <property type="match status" value="1"/>
</dbReference>
<evidence type="ECO:0000256" key="2">
    <source>
        <dbReference type="ARBA" id="ARBA00022448"/>
    </source>
</evidence>
<sequence>MILFKFLIILAPLIFLFLCALFAPFLTPFDILSTHLENLHQAPNFTYILGTDFLGRDLFSRLLFALRNSLIIGVGGSLLSIIFALCYLFLARCFFYIFWMRILEFFLALPAFLLMMFFQSMITSDVFLMIFLIALIHWCFIARIIESELKRLENLDFYKANIVLGRTKFRAFFKDLIPALKTLIFTLFIFNIVHAIATEATLSFFGLGLGFEIPTLGTLLSESSKAVFIGAWWMILFPLLSLLLLFLPLLWLGNFLQKIWGIRS</sequence>
<feature type="transmembrane region" description="Helical" evidence="7">
    <location>
        <begin position="7"/>
        <end position="26"/>
    </location>
</feature>
<feature type="transmembrane region" description="Helical" evidence="7">
    <location>
        <begin position="70"/>
        <end position="90"/>
    </location>
</feature>
<keyword evidence="6 7" id="KW-0472">Membrane</keyword>
<dbReference type="PANTHER" id="PTHR43386:SF1">
    <property type="entry name" value="D,D-DIPEPTIDE TRANSPORT SYSTEM PERMEASE PROTEIN DDPC-RELATED"/>
    <property type="match status" value="1"/>
</dbReference>
<organism evidence="9 13">
    <name type="scientific">Campylobacter jejuni</name>
    <dbReference type="NCBI Taxonomy" id="197"/>
    <lineage>
        <taxon>Bacteria</taxon>
        <taxon>Pseudomonadati</taxon>
        <taxon>Campylobacterota</taxon>
        <taxon>Epsilonproteobacteria</taxon>
        <taxon>Campylobacterales</taxon>
        <taxon>Campylobacteraceae</taxon>
        <taxon>Campylobacter</taxon>
    </lineage>
</organism>
<dbReference type="EMBL" id="PRCK01000004">
    <property type="protein sequence ID" value="RTJ95461.1"/>
    <property type="molecule type" value="Genomic_DNA"/>
</dbReference>
<feature type="transmembrane region" description="Helical" evidence="7">
    <location>
        <begin position="126"/>
        <end position="145"/>
    </location>
</feature>
<gene>
    <name evidence="11" type="ORF">C3H42_05230</name>
    <name evidence="9" type="ORF">F8Y55_05415</name>
    <name evidence="10" type="ORF">JYC20_000462</name>
</gene>
<dbReference type="GO" id="GO:0055085">
    <property type="term" value="P:transmembrane transport"/>
    <property type="evidence" value="ECO:0007669"/>
    <property type="project" value="InterPro"/>
</dbReference>
<evidence type="ECO:0000313" key="13">
    <source>
        <dbReference type="Proteomes" id="UP000421425"/>
    </source>
</evidence>
<dbReference type="Proteomes" id="UP000421425">
    <property type="component" value="Unassembled WGS sequence"/>
</dbReference>
<dbReference type="InterPro" id="IPR035906">
    <property type="entry name" value="MetI-like_sf"/>
</dbReference>
<feature type="transmembrane region" description="Helical" evidence="7">
    <location>
        <begin position="183"/>
        <end position="211"/>
    </location>
</feature>
<dbReference type="RefSeq" id="WP_074487149.1">
    <property type="nucleotide sequence ID" value="NZ_CAKJUK010000007.1"/>
</dbReference>
<evidence type="ECO:0000259" key="8">
    <source>
        <dbReference type="PROSITE" id="PS50928"/>
    </source>
</evidence>
<name>A0A246B2W6_CAMJU</name>
<feature type="domain" description="ABC transmembrane type-1" evidence="8">
    <location>
        <begin position="66"/>
        <end position="253"/>
    </location>
</feature>
<accession>A0A246B2W6</accession>
<keyword evidence="3" id="KW-1003">Cell membrane</keyword>
<dbReference type="EMBL" id="AALHBX010000007">
    <property type="protein sequence ID" value="ECZ5738090.1"/>
    <property type="molecule type" value="Genomic_DNA"/>
</dbReference>
<dbReference type="Proteomes" id="UP000287237">
    <property type="component" value="Unassembled WGS sequence"/>
</dbReference>